<reference evidence="1 2" key="1">
    <citation type="submission" date="2020-04" db="EMBL/GenBank/DDBJ databases">
        <title>Draft genome of Leeia sp. IMCC25680.</title>
        <authorList>
            <person name="Song J."/>
            <person name="Cho J.-C."/>
        </authorList>
    </citation>
    <scope>NUCLEOTIDE SEQUENCE [LARGE SCALE GENOMIC DNA]</scope>
    <source>
        <strain evidence="1 2">IMCC25680</strain>
    </source>
</reference>
<evidence type="ECO:0000313" key="2">
    <source>
        <dbReference type="Proteomes" id="UP000587991"/>
    </source>
</evidence>
<sequence length="257" mass="27029">MAQYGFGSGMLWATPQNDAFGNSIAAPTPIMIGVMQEGSVDISFESKTLHGQNQFPVAVGRGKGKISGKCKFAQLFGAMFNNVIFGQSMSGGLITAKYDTTGSVIPATPFQITVAPPSSGTFTSDFGVIDANGRPMTRVASAPATGQYMVSNVGLYTFAAGDVGKTVFINYEYSVAAASAPTATQSTVMNLPMGSAPSFAADLFIPYQGKSMKLRLHSAVAGKLSFGTKQDDFLVPEFDFEAFADPLGRVVTWSLSE</sequence>
<gene>
    <name evidence="1" type="ORF">HF682_03470</name>
</gene>
<organism evidence="1 2">
    <name type="scientific">Leeia aquatica</name>
    <dbReference type="NCBI Taxonomy" id="2725557"/>
    <lineage>
        <taxon>Bacteria</taxon>
        <taxon>Pseudomonadati</taxon>
        <taxon>Pseudomonadota</taxon>
        <taxon>Betaproteobacteria</taxon>
        <taxon>Neisseriales</taxon>
        <taxon>Leeiaceae</taxon>
        <taxon>Leeia</taxon>
    </lineage>
</organism>
<protein>
    <submittedName>
        <fullName evidence="1">Uncharacterized protein</fullName>
    </submittedName>
</protein>
<name>A0A847SE40_9NEIS</name>
<proteinExistence type="predicted"/>
<dbReference type="EMBL" id="JABAIM010000001">
    <property type="protein sequence ID" value="NLR74212.1"/>
    <property type="molecule type" value="Genomic_DNA"/>
</dbReference>
<keyword evidence="2" id="KW-1185">Reference proteome</keyword>
<evidence type="ECO:0000313" key="1">
    <source>
        <dbReference type="EMBL" id="NLR74212.1"/>
    </source>
</evidence>
<accession>A0A847SE40</accession>
<dbReference type="AlphaFoldDB" id="A0A847SE40"/>
<dbReference type="Proteomes" id="UP000587991">
    <property type="component" value="Unassembled WGS sequence"/>
</dbReference>
<comment type="caution">
    <text evidence="1">The sequence shown here is derived from an EMBL/GenBank/DDBJ whole genome shotgun (WGS) entry which is preliminary data.</text>
</comment>
<dbReference type="RefSeq" id="WP_168875840.1">
    <property type="nucleotide sequence ID" value="NZ_JABAIM010000001.1"/>
</dbReference>